<dbReference type="AlphaFoldDB" id="C1GJQ2"/>
<gene>
    <name evidence="1" type="ORF">PADG_07488</name>
</gene>
<dbReference type="eggNOG" id="ENOG502SD76">
    <property type="taxonomic scope" value="Eukaryota"/>
</dbReference>
<reference evidence="1 2" key="1">
    <citation type="journal article" date="2011" name="PLoS Genet.">
        <title>Comparative genomic analysis of human fungal pathogens causing paracoccidioidomycosis.</title>
        <authorList>
            <person name="Desjardins C.A."/>
            <person name="Champion M.D."/>
            <person name="Holder J.W."/>
            <person name="Muszewska A."/>
            <person name="Goldberg J."/>
            <person name="Bailao A.M."/>
            <person name="Brigido M.M."/>
            <person name="Ferreira M.E."/>
            <person name="Garcia A.M."/>
            <person name="Grynberg M."/>
            <person name="Gujja S."/>
            <person name="Heiman D.I."/>
            <person name="Henn M.R."/>
            <person name="Kodira C.D."/>
            <person name="Leon-Narvaez H."/>
            <person name="Longo L.V."/>
            <person name="Ma L.J."/>
            <person name="Malavazi I."/>
            <person name="Matsuo A.L."/>
            <person name="Morais F.V."/>
            <person name="Pereira M."/>
            <person name="Rodriguez-Brito S."/>
            <person name="Sakthikumar S."/>
            <person name="Salem-Izacc S.M."/>
            <person name="Sykes S.M."/>
            <person name="Teixeira M.M."/>
            <person name="Vallejo M.C."/>
            <person name="Walter M.E."/>
            <person name="Yandava C."/>
            <person name="Young S."/>
            <person name="Zeng Q."/>
            <person name="Zucker J."/>
            <person name="Felipe M.S."/>
            <person name="Goldman G.H."/>
            <person name="Haas B.J."/>
            <person name="McEwen J.G."/>
            <person name="Nino-Vega G."/>
            <person name="Puccia R."/>
            <person name="San-Blas G."/>
            <person name="Soares C.M."/>
            <person name="Birren B.W."/>
            <person name="Cuomo C.A."/>
        </authorList>
    </citation>
    <scope>NUCLEOTIDE SEQUENCE [LARGE SCALE GENOMIC DNA]</scope>
    <source>
        <strain evidence="1 2">Pb18</strain>
    </source>
</reference>
<accession>C1GJQ2</accession>
<keyword evidence="2" id="KW-1185">Reference proteome</keyword>
<dbReference type="GeneID" id="22585969"/>
<evidence type="ECO:0000313" key="2">
    <source>
        <dbReference type="Proteomes" id="UP000001628"/>
    </source>
</evidence>
<proteinExistence type="predicted"/>
<dbReference type="OrthoDB" id="5405126at2759"/>
<dbReference type="RefSeq" id="XP_010762759.1">
    <property type="nucleotide sequence ID" value="XM_010764457.1"/>
</dbReference>
<dbReference type="KEGG" id="pbn:PADG_07488"/>
<protein>
    <submittedName>
        <fullName evidence="1">Uncharacterized protein</fullName>
    </submittedName>
</protein>
<dbReference type="OMA" id="ENVPIYN"/>
<organism evidence="1 2">
    <name type="scientific">Paracoccidioides brasiliensis (strain Pb18)</name>
    <dbReference type="NCBI Taxonomy" id="502780"/>
    <lineage>
        <taxon>Eukaryota</taxon>
        <taxon>Fungi</taxon>
        <taxon>Dikarya</taxon>
        <taxon>Ascomycota</taxon>
        <taxon>Pezizomycotina</taxon>
        <taxon>Eurotiomycetes</taxon>
        <taxon>Eurotiomycetidae</taxon>
        <taxon>Onygenales</taxon>
        <taxon>Ajellomycetaceae</taxon>
        <taxon>Paracoccidioides</taxon>
    </lineage>
</organism>
<dbReference type="VEuPathDB" id="FungiDB:PADG_07488"/>
<evidence type="ECO:0000313" key="1">
    <source>
        <dbReference type="EMBL" id="EEH42668.2"/>
    </source>
</evidence>
<sequence length="346" mass="39460">MSQGIMNRKLFCWSCLSQVTGLRKGQARFFNNSGACKRAWVPKFKPTSSQSLDELLTIFREHVFVPASLKPHQRRLIFNEEATNLLHQNPITVTLHSNTGESYSLRPVKFNERPSNKVVEDIINLMREPKDWYSLVPLLKGLHSSKRTPNIRLWEFIVRKAGEAGMNSVIIDCAEEGRRTGFSLGDYLLAELFFSNLRLKAESAGFKGPELEKALRQAKHVAMLMNAEEHVPVDKTKPDPRQHPNIIAVLLELSAARVLDAFEGKDVKGDVRSYARKLLGTWVLREKFDTIKYPKKVVRHVTDLPSVRNGIELALQVEEIKKDEKLSEALRERLNELDTHVKEAEA</sequence>
<dbReference type="HOGENOM" id="CLU_047846_0_0_1"/>
<dbReference type="InParanoid" id="C1GJQ2"/>
<dbReference type="EMBL" id="KN275967">
    <property type="protein sequence ID" value="EEH42668.2"/>
    <property type="molecule type" value="Genomic_DNA"/>
</dbReference>
<name>C1GJQ2_PARBD</name>
<dbReference type="Proteomes" id="UP000001628">
    <property type="component" value="Unassembled WGS sequence"/>
</dbReference>